<evidence type="ECO:0000256" key="4">
    <source>
        <dbReference type="ARBA" id="ARBA00023143"/>
    </source>
</evidence>
<dbReference type="Pfam" id="PF02049">
    <property type="entry name" value="FliE"/>
    <property type="match status" value="1"/>
</dbReference>
<keyword evidence="6" id="KW-0969">Cilium</keyword>
<comment type="similarity">
    <text evidence="2 5">Belongs to the FliE family.</text>
</comment>
<comment type="subcellular location">
    <subcellularLocation>
        <location evidence="1 5">Bacterial flagellum basal body</location>
    </subcellularLocation>
</comment>
<dbReference type="PRINTS" id="PR01006">
    <property type="entry name" value="FLGHOOKFLIE"/>
</dbReference>
<dbReference type="AlphaFoldDB" id="A0A6M2BWN5"/>
<dbReference type="PANTHER" id="PTHR34653">
    <property type="match status" value="1"/>
</dbReference>
<dbReference type="InterPro" id="IPR001624">
    <property type="entry name" value="FliE"/>
</dbReference>
<dbReference type="PANTHER" id="PTHR34653:SF1">
    <property type="entry name" value="FLAGELLAR HOOK-BASAL BODY COMPLEX PROTEIN FLIE"/>
    <property type="match status" value="1"/>
</dbReference>
<proteinExistence type="inferred from homology"/>
<keyword evidence="7" id="KW-1185">Reference proteome</keyword>
<accession>A0A6M2BWN5</accession>
<dbReference type="RefSeq" id="WP_166261348.1">
    <property type="nucleotide sequence ID" value="NZ_JAAMOW010000011.1"/>
</dbReference>
<keyword evidence="6" id="KW-0966">Cell projection</keyword>
<evidence type="ECO:0000256" key="5">
    <source>
        <dbReference type="HAMAP-Rule" id="MF_00724"/>
    </source>
</evidence>
<evidence type="ECO:0000313" key="6">
    <source>
        <dbReference type="EMBL" id="NGY06918.1"/>
    </source>
</evidence>
<name>A0A6M2BWN5_9GAMM</name>
<evidence type="ECO:0000256" key="2">
    <source>
        <dbReference type="ARBA" id="ARBA00009272"/>
    </source>
</evidence>
<comment type="caution">
    <text evidence="6">The sequence shown here is derived from an EMBL/GenBank/DDBJ whole genome shotgun (WGS) entry which is preliminary data.</text>
</comment>
<dbReference type="GO" id="GO:0009425">
    <property type="term" value="C:bacterial-type flagellum basal body"/>
    <property type="evidence" value="ECO:0007669"/>
    <property type="project" value="UniProtKB-SubCell"/>
</dbReference>
<dbReference type="GO" id="GO:0003774">
    <property type="term" value="F:cytoskeletal motor activity"/>
    <property type="evidence" value="ECO:0007669"/>
    <property type="project" value="InterPro"/>
</dbReference>
<dbReference type="GO" id="GO:0005198">
    <property type="term" value="F:structural molecule activity"/>
    <property type="evidence" value="ECO:0007669"/>
    <property type="project" value="UniProtKB-UniRule"/>
</dbReference>
<dbReference type="HAMAP" id="MF_00724">
    <property type="entry name" value="FliE"/>
    <property type="match status" value="1"/>
</dbReference>
<dbReference type="EMBL" id="JAAMOW010000011">
    <property type="protein sequence ID" value="NGY06918.1"/>
    <property type="molecule type" value="Genomic_DNA"/>
</dbReference>
<gene>
    <name evidence="5 6" type="primary">fliE</name>
    <name evidence="6" type="ORF">G7Y85_19260</name>
</gene>
<evidence type="ECO:0000256" key="1">
    <source>
        <dbReference type="ARBA" id="ARBA00004117"/>
    </source>
</evidence>
<keyword evidence="6" id="KW-0282">Flagellum</keyword>
<evidence type="ECO:0000256" key="3">
    <source>
        <dbReference type="ARBA" id="ARBA00018024"/>
    </source>
</evidence>
<dbReference type="NCBIfam" id="TIGR00205">
    <property type="entry name" value="fliE"/>
    <property type="match status" value="1"/>
</dbReference>
<evidence type="ECO:0000313" key="7">
    <source>
        <dbReference type="Proteomes" id="UP000472676"/>
    </source>
</evidence>
<reference evidence="6 7" key="1">
    <citation type="journal article" date="2014" name="Int. J. Syst. Evol. Microbiol.">
        <title>Solimonas terrae sp. nov., isolated from soil.</title>
        <authorList>
            <person name="Kim S.J."/>
            <person name="Moon J.Y."/>
            <person name="Weon H.Y."/>
            <person name="Ahn J.H."/>
            <person name="Chen W.M."/>
            <person name="Kwon S.W."/>
        </authorList>
    </citation>
    <scope>NUCLEOTIDE SEQUENCE [LARGE SCALE GENOMIC DNA]</scope>
    <source>
        <strain evidence="6 7">KIS83-12</strain>
    </source>
</reference>
<dbReference type="GO" id="GO:0071973">
    <property type="term" value="P:bacterial-type flagellum-dependent cell motility"/>
    <property type="evidence" value="ECO:0007669"/>
    <property type="project" value="InterPro"/>
</dbReference>
<dbReference type="Proteomes" id="UP000472676">
    <property type="component" value="Unassembled WGS sequence"/>
</dbReference>
<organism evidence="6 7">
    <name type="scientific">Solimonas terrae</name>
    <dbReference type="NCBI Taxonomy" id="1396819"/>
    <lineage>
        <taxon>Bacteria</taxon>
        <taxon>Pseudomonadati</taxon>
        <taxon>Pseudomonadota</taxon>
        <taxon>Gammaproteobacteria</taxon>
        <taxon>Nevskiales</taxon>
        <taxon>Nevskiaceae</taxon>
        <taxon>Solimonas</taxon>
    </lineage>
</organism>
<keyword evidence="4 5" id="KW-0975">Bacterial flagellum</keyword>
<protein>
    <recommendedName>
        <fullName evidence="3 5">Flagellar hook-basal body complex protein FliE</fullName>
    </recommendedName>
</protein>
<sequence>MNEINVNSVLAQIRSMQAQVAAPARVAPGAATQAPEGGFATVLKTAISEVNGAQNDAAALQKSFALGDPNVELSSVMLAGAKAQVQFKAMTEVRNRLVAAYQDIMNMPL</sequence>